<keyword evidence="1" id="KW-0472">Membrane</keyword>
<evidence type="ECO:0000256" key="1">
    <source>
        <dbReference type="SAM" id="Phobius"/>
    </source>
</evidence>
<proteinExistence type="predicted"/>
<sequence length="156" mass="17865">MTPQNPLGELRDIHLPEPGGFWPPAPGWWLLALAILLAAAATIWLYLWRRRRNHWLRLAMQELATLETASSRDSQWFSALNALLKKAARTRYPDQYPEALTGDAWVCFLLETSKNERIASRPVVEAIVHSTWQPSVSAEPAQAMSFAQRWLEDQRC</sequence>
<dbReference type="PATRIC" id="fig|1137280.3.peg.423"/>
<keyword evidence="3" id="KW-1185">Reference proteome</keyword>
<dbReference type="OrthoDB" id="283083at2"/>
<dbReference type="RefSeq" id="WP_036128355.1">
    <property type="nucleotide sequence ID" value="NZ_ANIE01000003.1"/>
</dbReference>
<name>A0A072N4R2_9GAMM</name>
<dbReference type="STRING" id="1137280.D777_00607"/>
<feature type="transmembrane region" description="Helical" evidence="1">
    <location>
        <begin position="28"/>
        <end position="48"/>
    </location>
</feature>
<organism evidence="2 3">
    <name type="scientific">Marinobacter nitratireducens</name>
    <dbReference type="NCBI Taxonomy" id="1137280"/>
    <lineage>
        <taxon>Bacteria</taxon>
        <taxon>Pseudomonadati</taxon>
        <taxon>Pseudomonadota</taxon>
        <taxon>Gammaproteobacteria</taxon>
        <taxon>Pseudomonadales</taxon>
        <taxon>Marinobacteraceae</taxon>
        <taxon>Marinobacter</taxon>
    </lineage>
</organism>
<evidence type="ECO:0000313" key="2">
    <source>
        <dbReference type="EMBL" id="KEF31973.1"/>
    </source>
</evidence>
<dbReference type="AlphaFoldDB" id="A0A072N4R2"/>
<reference evidence="2 3" key="1">
    <citation type="submission" date="2012-12" db="EMBL/GenBank/DDBJ databases">
        <title>Genome assembly of Marinobacter sp. AK21.</title>
        <authorList>
            <person name="Khatri I."/>
            <person name="Kumar R."/>
            <person name="Vaidya B."/>
            <person name="Subramanian S."/>
            <person name="Pinnaka A."/>
        </authorList>
    </citation>
    <scope>NUCLEOTIDE SEQUENCE [LARGE SCALE GENOMIC DNA]</scope>
    <source>
        <strain evidence="2 3">AK21</strain>
    </source>
</reference>
<dbReference type="Pfam" id="PF14316">
    <property type="entry name" value="DUF4381"/>
    <property type="match status" value="1"/>
</dbReference>
<accession>A0A072N4R2</accession>
<dbReference type="Proteomes" id="UP000035057">
    <property type="component" value="Unassembled WGS sequence"/>
</dbReference>
<gene>
    <name evidence="2" type="ORF">D777_00607</name>
</gene>
<protein>
    <recommendedName>
        <fullName evidence="4">DUF4381 domain-containing protein</fullName>
    </recommendedName>
</protein>
<dbReference type="EMBL" id="ANIE01000003">
    <property type="protein sequence ID" value="KEF31973.1"/>
    <property type="molecule type" value="Genomic_DNA"/>
</dbReference>
<comment type="caution">
    <text evidence="2">The sequence shown here is derived from an EMBL/GenBank/DDBJ whole genome shotgun (WGS) entry which is preliminary data.</text>
</comment>
<keyword evidence="1" id="KW-1133">Transmembrane helix</keyword>
<evidence type="ECO:0008006" key="4">
    <source>
        <dbReference type="Google" id="ProtNLM"/>
    </source>
</evidence>
<evidence type="ECO:0000313" key="3">
    <source>
        <dbReference type="Proteomes" id="UP000035057"/>
    </source>
</evidence>
<dbReference type="InterPro" id="IPR025489">
    <property type="entry name" value="DUF4381"/>
</dbReference>
<keyword evidence="1" id="KW-0812">Transmembrane</keyword>